<feature type="region of interest" description="Disordered" evidence="4">
    <location>
        <begin position="1"/>
        <end position="20"/>
    </location>
</feature>
<dbReference type="Gene3D" id="1.10.10.10">
    <property type="entry name" value="Winged helix-like DNA-binding domain superfamily/Winged helix DNA-binding domain"/>
    <property type="match status" value="1"/>
</dbReference>
<dbReference type="PANTHER" id="PTHR30154:SF54">
    <property type="entry name" value="POSSIBLE TRANSCRIPTIONAL REGULATORY PROTEIN (PROBABLY LRP_ASNC-FAMILY)"/>
    <property type="match status" value="1"/>
</dbReference>
<dbReference type="Pfam" id="PF01037">
    <property type="entry name" value="AsnC_trans_reg"/>
    <property type="match status" value="1"/>
</dbReference>
<sequence length="197" mass="21578">MRSRRLRTGPPHTDGPRVSGLTHVTKDALHHAQGGPRSKGPRQLAATDHQIIRLLMENGRMSNAALAAATKTAESTSHARVQALREAGVISGIHAEVDTTAIGRPLQALIFVRIHPGSREELQPETERLAKLPAVLNVFFLGGHYDFVLWVAASNPTELRAFVLHDLSEHRAIASTETSVILDHQRGTDFNAQFEQD</sequence>
<dbReference type="InterPro" id="IPR011008">
    <property type="entry name" value="Dimeric_a/b-barrel"/>
</dbReference>
<name>A0ABW1X0R7_9ACTN</name>
<dbReference type="PROSITE" id="PS50956">
    <property type="entry name" value="HTH_ASNC_2"/>
    <property type="match status" value="1"/>
</dbReference>
<dbReference type="PANTHER" id="PTHR30154">
    <property type="entry name" value="LEUCINE-RESPONSIVE REGULATORY PROTEIN"/>
    <property type="match status" value="1"/>
</dbReference>
<dbReference type="Proteomes" id="UP001596266">
    <property type="component" value="Unassembled WGS sequence"/>
</dbReference>
<keyword evidence="1" id="KW-0805">Transcription regulation</keyword>
<comment type="caution">
    <text evidence="6">The sequence shown here is derived from an EMBL/GenBank/DDBJ whole genome shotgun (WGS) entry which is preliminary data.</text>
</comment>
<dbReference type="InterPro" id="IPR019888">
    <property type="entry name" value="Tscrpt_reg_AsnC-like"/>
</dbReference>
<proteinExistence type="predicted"/>
<dbReference type="SMART" id="SM00344">
    <property type="entry name" value="HTH_ASNC"/>
    <property type="match status" value="1"/>
</dbReference>
<keyword evidence="3" id="KW-0804">Transcription</keyword>
<evidence type="ECO:0000259" key="5">
    <source>
        <dbReference type="PROSITE" id="PS50956"/>
    </source>
</evidence>
<reference evidence="7" key="1">
    <citation type="journal article" date="2019" name="Int. J. Syst. Evol. Microbiol.">
        <title>The Global Catalogue of Microorganisms (GCM) 10K type strain sequencing project: providing services to taxonomists for standard genome sequencing and annotation.</title>
        <authorList>
            <consortium name="The Broad Institute Genomics Platform"/>
            <consortium name="The Broad Institute Genome Sequencing Center for Infectious Disease"/>
            <person name="Wu L."/>
            <person name="Ma J."/>
        </authorList>
    </citation>
    <scope>NUCLEOTIDE SEQUENCE [LARGE SCALE GENOMIC DNA]</scope>
    <source>
        <strain evidence="7">CGMCC 1.15277</strain>
    </source>
</reference>
<gene>
    <name evidence="6" type="ORF">ACFP57_02110</name>
</gene>
<evidence type="ECO:0000256" key="2">
    <source>
        <dbReference type="ARBA" id="ARBA00023125"/>
    </source>
</evidence>
<dbReference type="InterPro" id="IPR019887">
    <property type="entry name" value="Tscrpt_reg_AsnC/Lrp_C"/>
</dbReference>
<evidence type="ECO:0000256" key="3">
    <source>
        <dbReference type="ARBA" id="ARBA00023163"/>
    </source>
</evidence>
<dbReference type="SUPFAM" id="SSF54909">
    <property type="entry name" value="Dimeric alpha+beta barrel"/>
    <property type="match status" value="1"/>
</dbReference>
<evidence type="ECO:0000256" key="4">
    <source>
        <dbReference type="SAM" id="MobiDB-lite"/>
    </source>
</evidence>
<dbReference type="InterPro" id="IPR036388">
    <property type="entry name" value="WH-like_DNA-bd_sf"/>
</dbReference>
<organism evidence="6 7">
    <name type="scientific">Luteococcus sanguinis</name>
    <dbReference type="NCBI Taxonomy" id="174038"/>
    <lineage>
        <taxon>Bacteria</taxon>
        <taxon>Bacillati</taxon>
        <taxon>Actinomycetota</taxon>
        <taxon>Actinomycetes</taxon>
        <taxon>Propionibacteriales</taxon>
        <taxon>Propionibacteriaceae</taxon>
        <taxon>Luteococcus</taxon>
    </lineage>
</organism>
<dbReference type="RefSeq" id="WP_343884491.1">
    <property type="nucleotide sequence ID" value="NZ_BAAAKI010000002.1"/>
</dbReference>
<dbReference type="InterPro" id="IPR000485">
    <property type="entry name" value="AsnC-type_HTH_dom"/>
</dbReference>
<dbReference type="SUPFAM" id="SSF46785">
    <property type="entry name" value="Winged helix' DNA-binding domain"/>
    <property type="match status" value="1"/>
</dbReference>
<keyword evidence="2" id="KW-0238">DNA-binding</keyword>
<evidence type="ECO:0000256" key="1">
    <source>
        <dbReference type="ARBA" id="ARBA00023015"/>
    </source>
</evidence>
<dbReference type="InterPro" id="IPR036390">
    <property type="entry name" value="WH_DNA-bd_sf"/>
</dbReference>
<evidence type="ECO:0000313" key="6">
    <source>
        <dbReference type="EMBL" id="MFC6395792.1"/>
    </source>
</evidence>
<dbReference type="Gene3D" id="3.30.70.920">
    <property type="match status" value="1"/>
</dbReference>
<accession>A0ABW1X0R7</accession>
<keyword evidence="7" id="KW-1185">Reference proteome</keyword>
<dbReference type="PRINTS" id="PR00033">
    <property type="entry name" value="HTHASNC"/>
</dbReference>
<feature type="domain" description="HTH asnC-type" evidence="5">
    <location>
        <begin position="44"/>
        <end position="105"/>
    </location>
</feature>
<protein>
    <submittedName>
        <fullName evidence="6">Lrp/AsnC family transcriptional regulator</fullName>
    </submittedName>
</protein>
<dbReference type="EMBL" id="JBHSUA010000007">
    <property type="protein sequence ID" value="MFC6395792.1"/>
    <property type="molecule type" value="Genomic_DNA"/>
</dbReference>
<evidence type="ECO:0000313" key="7">
    <source>
        <dbReference type="Proteomes" id="UP001596266"/>
    </source>
</evidence>
<dbReference type="Pfam" id="PF13404">
    <property type="entry name" value="HTH_AsnC-type"/>
    <property type="match status" value="1"/>
</dbReference>